<keyword evidence="4" id="KW-1185">Reference proteome</keyword>
<dbReference type="OMA" id="RISEICS"/>
<dbReference type="EMBL" id="KB201131">
    <property type="protein sequence ID" value="ESO99123.1"/>
    <property type="molecule type" value="Genomic_DNA"/>
</dbReference>
<gene>
    <name evidence="3" type="ORF">LOTGIDRAFT_173865</name>
</gene>
<name>V4A5C2_LOTGI</name>
<evidence type="ECO:0000256" key="1">
    <source>
        <dbReference type="ARBA" id="ARBA00022801"/>
    </source>
</evidence>
<feature type="signal peptide" evidence="2">
    <location>
        <begin position="1"/>
        <end position="24"/>
    </location>
</feature>
<dbReference type="KEGG" id="lgi:LOTGIDRAFT_173865"/>
<dbReference type="GO" id="GO:0016791">
    <property type="term" value="F:phosphatase activity"/>
    <property type="evidence" value="ECO:0007669"/>
    <property type="project" value="TreeGrafter"/>
</dbReference>
<dbReference type="Gene3D" id="3.40.50.1240">
    <property type="entry name" value="Phosphoglycerate mutase-like"/>
    <property type="match status" value="1"/>
</dbReference>
<keyword evidence="1" id="KW-0378">Hydrolase</keyword>
<dbReference type="InterPro" id="IPR050645">
    <property type="entry name" value="Histidine_acid_phosphatase"/>
</dbReference>
<dbReference type="CTD" id="20242559"/>
<organism evidence="3 4">
    <name type="scientific">Lottia gigantea</name>
    <name type="common">Giant owl limpet</name>
    <dbReference type="NCBI Taxonomy" id="225164"/>
    <lineage>
        <taxon>Eukaryota</taxon>
        <taxon>Metazoa</taxon>
        <taxon>Spiralia</taxon>
        <taxon>Lophotrochozoa</taxon>
        <taxon>Mollusca</taxon>
        <taxon>Gastropoda</taxon>
        <taxon>Patellogastropoda</taxon>
        <taxon>Lottioidea</taxon>
        <taxon>Lottiidae</taxon>
        <taxon>Lottia</taxon>
    </lineage>
</organism>
<dbReference type="GeneID" id="20242559"/>
<dbReference type="RefSeq" id="XP_009050190.1">
    <property type="nucleotide sequence ID" value="XM_009051942.1"/>
</dbReference>
<proteinExistence type="predicted"/>
<keyword evidence="2" id="KW-0732">Signal</keyword>
<reference evidence="3 4" key="1">
    <citation type="journal article" date="2013" name="Nature">
        <title>Insights into bilaterian evolution from three spiralian genomes.</title>
        <authorList>
            <person name="Simakov O."/>
            <person name="Marletaz F."/>
            <person name="Cho S.J."/>
            <person name="Edsinger-Gonzales E."/>
            <person name="Havlak P."/>
            <person name="Hellsten U."/>
            <person name="Kuo D.H."/>
            <person name="Larsson T."/>
            <person name="Lv J."/>
            <person name="Arendt D."/>
            <person name="Savage R."/>
            <person name="Osoegawa K."/>
            <person name="de Jong P."/>
            <person name="Grimwood J."/>
            <person name="Chapman J.A."/>
            <person name="Shapiro H."/>
            <person name="Aerts A."/>
            <person name="Otillar R.P."/>
            <person name="Terry A.Y."/>
            <person name="Boore J.L."/>
            <person name="Grigoriev I.V."/>
            <person name="Lindberg D.R."/>
            <person name="Seaver E.C."/>
            <person name="Weisblat D.A."/>
            <person name="Putnam N.H."/>
            <person name="Rokhsar D.S."/>
        </authorList>
    </citation>
    <scope>NUCLEOTIDE SEQUENCE [LARGE SCALE GENOMIC DNA]</scope>
</reference>
<dbReference type="SUPFAM" id="SSF53254">
    <property type="entry name" value="Phosphoglycerate mutase-like"/>
    <property type="match status" value="1"/>
</dbReference>
<dbReference type="GO" id="GO:0005794">
    <property type="term" value="C:Golgi apparatus"/>
    <property type="evidence" value="ECO:0007669"/>
    <property type="project" value="TreeGrafter"/>
</dbReference>
<dbReference type="PANTHER" id="PTHR11567:SF110">
    <property type="entry name" value="2-PHOSPHOXYLOSE PHOSPHATASE 1"/>
    <property type="match status" value="1"/>
</dbReference>
<feature type="chain" id="PRO_5004718363" evidence="2">
    <location>
        <begin position="25"/>
        <end position="478"/>
    </location>
</feature>
<evidence type="ECO:0000256" key="2">
    <source>
        <dbReference type="SAM" id="SignalP"/>
    </source>
</evidence>
<dbReference type="OrthoDB" id="10262962at2759"/>
<protein>
    <submittedName>
        <fullName evidence="3">Uncharacterized protein</fullName>
    </submittedName>
</protein>
<dbReference type="GO" id="GO:0050650">
    <property type="term" value="P:chondroitin sulfate proteoglycan biosynthetic process"/>
    <property type="evidence" value="ECO:0007669"/>
    <property type="project" value="TreeGrafter"/>
</dbReference>
<dbReference type="InterPro" id="IPR029033">
    <property type="entry name" value="His_PPase_superfam"/>
</dbReference>
<evidence type="ECO:0000313" key="4">
    <source>
        <dbReference type="Proteomes" id="UP000030746"/>
    </source>
</evidence>
<dbReference type="AlphaFoldDB" id="V4A5C2"/>
<evidence type="ECO:0000313" key="3">
    <source>
        <dbReference type="EMBL" id="ESO99123.1"/>
    </source>
</evidence>
<sequence>MIGGINRRCLMLILLMFIAGLFYATVGLPNFEPVRSKTDEDFQKKRILKYSRPAQRHLSGYSEVVIDLEQETDAPYVKFASVSDTNTTRDLLQHPRIQTWCQRPNNNLSGTEGVPIDGFKLSSVVVLSTPGHTASSSDTVGCDWQEFIAGYKDQKLSNYKEVLSIHKNIMINKGGFKVYEPISTSGCKDRELSPLGIAQNIKLGEFIRKAYIHDLKTLKTLYRESVSFANSVQDVASYQSSMAFFHGLLCEKQFMTVNIHKVHDNLCSRALGLNCKCQTLSQHSDFTTTFNEKEPLKQNIGREVESPVDFQKYRKYLQDLSRICIDEEICAGSNCIDSTINAALHIFKMADHALLNITKSPSFIAKARLYSHPLFITIIPTLFEPKHDFTHYSIKEFTFANLLVALGIPVHSVPSPASRISIEVHKKKGGRKRVFRILVNGRDLTPYVKVCSEEFSSFCNLQTLQNLKIYNYGLACEK</sequence>
<dbReference type="GO" id="GO:0006024">
    <property type="term" value="P:glycosaminoglycan biosynthetic process"/>
    <property type="evidence" value="ECO:0007669"/>
    <property type="project" value="TreeGrafter"/>
</dbReference>
<accession>V4A5C2</accession>
<dbReference type="HOGENOM" id="CLU_571468_0_0_1"/>
<dbReference type="PANTHER" id="PTHR11567">
    <property type="entry name" value="ACID PHOSPHATASE-RELATED"/>
    <property type="match status" value="1"/>
</dbReference>
<dbReference type="Proteomes" id="UP000030746">
    <property type="component" value="Unassembled WGS sequence"/>
</dbReference>